<dbReference type="RefSeq" id="WP_380706265.1">
    <property type="nucleotide sequence ID" value="NZ_JBHSAP010000018.1"/>
</dbReference>
<reference evidence="2" key="1">
    <citation type="journal article" date="2019" name="Int. J. Syst. Evol. Microbiol.">
        <title>The Global Catalogue of Microorganisms (GCM) 10K type strain sequencing project: providing services to taxonomists for standard genome sequencing and annotation.</title>
        <authorList>
            <consortium name="The Broad Institute Genomics Platform"/>
            <consortium name="The Broad Institute Genome Sequencing Center for Infectious Disease"/>
            <person name="Wu L."/>
            <person name="Ma J."/>
        </authorList>
    </citation>
    <scope>NUCLEOTIDE SEQUENCE [LARGE SCALE GENOMIC DNA]</scope>
    <source>
        <strain evidence="2">IBRC-M 10813</strain>
    </source>
</reference>
<dbReference type="EMBL" id="JBHSAP010000018">
    <property type="protein sequence ID" value="MFC4078173.1"/>
    <property type="molecule type" value="Genomic_DNA"/>
</dbReference>
<keyword evidence="2" id="KW-1185">Reference proteome</keyword>
<evidence type="ECO:0000313" key="2">
    <source>
        <dbReference type="Proteomes" id="UP001595843"/>
    </source>
</evidence>
<protein>
    <submittedName>
        <fullName evidence="1">Z-ring formation inhibitor MciZ</fullName>
    </submittedName>
</protein>
<proteinExistence type="predicted"/>
<dbReference type="Proteomes" id="UP001595843">
    <property type="component" value="Unassembled WGS sequence"/>
</dbReference>
<accession>A0ABV8JMH7</accession>
<sequence>METREKQLCIIGKGWQVRAALRQLAKHPLTLDEWLRRRNSSLHP</sequence>
<organism evidence="1 2">
    <name type="scientific">Salinithrix halophila</name>
    <dbReference type="NCBI Taxonomy" id="1485204"/>
    <lineage>
        <taxon>Bacteria</taxon>
        <taxon>Bacillati</taxon>
        <taxon>Bacillota</taxon>
        <taxon>Bacilli</taxon>
        <taxon>Bacillales</taxon>
        <taxon>Thermoactinomycetaceae</taxon>
        <taxon>Salinithrix</taxon>
    </lineage>
</organism>
<dbReference type="InterPro" id="IPR025177">
    <property type="entry name" value="MciZ"/>
</dbReference>
<dbReference type="Pfam" id="PF13072">
    <property type="entry name" value="MciZ"/>
    <property type="match status" value="1"/>
</dbReference>
<name>A0ABV8JMH7_9BACL</name>
<gene>
    <name evidence="1" type="primary">mciZ</name>
    <name evidence="1" type="ORF">ACFOUO_15345</name>
</gene>
<comment type="caution">
    <text evidence="1">The sequence shown here is derived from an EMBL/GenBank/DDBJ whole genome shotgun (WGS) entry which is preliminary data.</text>
</comment>
<evidence type="ECO:0000313" key="1">
    <source>
        <dbReference type="EMBL" id="MFC4078173.1"/>
    </source>
</evidence>